<feature type="signal peptide" evidence="4">
    <location>
        <begin position="1"/>
        <end position="21"/>
    </location>
</feature>
<dbReference type="GO" id="GO:0005829">
    <property type="term" value="C:cytosol"/>
    <property type="evidence" value="ECO:0007669"/>
    <property type="project" value="TreeGrafter"/>
</dbReference>
<keyword evidence="2" id="KW-0378">Hydrolase</keyword>
<dbReference type="Gene3D" id="3.90.245.10">
    <property type="entry name" value="Ribonucleoside hydrolase-like"/>
    <property type="match status" value="1"/>
</dbReference>
<dbReference type="PANTHER" id="PTHR12304:SF4">
    <property type="entry name" value="URIDINE NUCLEOSIDASE"/>
    <property type="match status" value="1"/>
</dbReference>
<feature type="domain" description="Inosine/uridine-preferring nucleoside hydrolase" evidence="5">
    <location>
        <begin position="22"/>
        <end position="343"/>
    </location>
</feature>
<dbReference type="AlphaFoldDB" id="A0A7S4EDP4"/>
<dbReference type="GO" id="GO:0006152">
    <property type="term" value="P:purine nucleoside catabolic process"/>
    <property type="evidence" value="ECO:0007669"/>
    <property type="project" value="TreeGrafter"/>
</dbReference>
<accession>A0A7S4EDP4</accession>
<evidence type="ECO:0000259" key="5">
    <source>
        <dbReference type="Pfam" id="PF01156"/>
    </source>
</evidence>
<comment type="similarity">
    <text evidence="1">Belongs to the IUNH family.</text>
</comment>
<dbReference type="EMBL" id="HBIW01024481">
    <property type="protein sequence ID" value="CAE0705654.1"/>
    <property type="molecule type" value="Transcribed_RNA"/>
</dbReference>
<proteinExistence type="inferred from homology"/>
<dbReference type="PANTHER" id="PTHR12304">
    <property type="entry name" value="INOSINE-URIDINE PREFERRING NUCLEOSIDE HYDROLASE"/>
    <property type="match status" value="1"/>
</dbReference>
<evidence type="ECO:0000256" key="4">
    <source>
        <dbReference type="SAM" id="SignalP"/>
    </source>
</evidence>
<keyword evidence="4" id="KW-0732">Signal</keyword>
<evidence type="ECO:0000313" key="6">
    <source>
        <dbReference type="EMBL" id="CAE0705654.1"/>
    </source>
</evidence>
<evidence type="ECO:0000256" key="3">
    <source>
        <dbReference type="ARBA" id="ARBA00023295"/>
    </source>
</evidence>
<evidence type="ECO:0000256" key="1">
    <source>
        <dbReference type="ARBA" id="ARBA00009176"/>
    </source>
</evidence>
<dbReference type="GO" id="GO:0008477">
    <property type="term" value="F:purine nucleosidase activity"/>
    <property type="evidence" value="ECO:0007669"/>
    <property type="project" value="TreeGrafter"/>
</dbReference>
<dbReference type="Pfam" id="PF01156">
    <property type="entry name" value="IU_nuc_hydro"/>
    <property type="match status" value="1"/>
</dbReference>
<keyword evidence="8" id="KW-1185">Reference proteome</keyword>
<dbReference type="EMBL" id="CAKKNE010000006">
    <property type="protein sequence ID" value="CAH0378864.1"/>
    <property type="molecule type" value="Genomic_DNA"/>
</dbReference>
<organism evidence="6">
    <name type="scientific">Pelagomonas calceolata</name>
    <dbReference type="NCBI Taxonomy" id="35677"/>
    <lineage>
        <taxon>Eukaryota</taxon>
        <taxon>Sar</taxon>
        <taxon>Stramenopiles</taxon>
        <taxon>Ochrophyta</taxon>
        <taxon>Pelagophyceae</taxon>
        <taxon>Pelagomonadales</taxon>
        <taxon>Pelagomonadaceae</taxon>
        <taxon>Pelagomonas</taxon>
    </lineage>
</organism>
<reference evidence="7" key="2">
    <citation type="submission" date="2021-11" db="EMBL/GenBank/DDBJ databases">
        <authorList>
            <consortium name="Genoscope - CEA"/>
            <person name="William W."/>
        </authorList>
    </citation>
    <scope>NUCLEOTIDE SEQUENCE</scope>
</reference>
<dbReference type="OrthoDB" id="186496at2759"/>
<name>A0A7S4EDP4_9STRA</name>
<protein>
    <recommendedName>
        <fullName evidence="5">Inosine/uridine-preferring nucleoside hydrolase domain-containing protein</fullName>
    </recommendedName>
</protein>
<dbReference type="InterPro" id="IPR001910">
    <property type="entry name" value="Inosine/uridine_hydrolase_dom"/>
</dbReference>
<evidence type="ECO:0000313" key="7">
    <source>
        <dbReference type="EMBL" id="CAH0378864.1"/>
    </source>
</evidence>
<keyword evidence="3" id="KW-0326">Glycosidase</keyword>
<dbReference type="InterPro" id="IPR023186">
    <property type="entry name" value="IUNH"/>
</dbReference>
<reference evidence="6" key="1">
    <citation type="submission" date="2021-01" db="EMBL/GenBank/DDBJ databases">
        <authorList>
            <person name="Corre E."/>
            <person name="Pelletier E."/>
            <person name="Niang G."/>
            <person name="Scheremetjew M."/>
            <person name="Finn R."/>
            <person name="Kale V."/>
            <person name="Holt S."/>
            <person name="Cochrane G."/>
            <person name="Meng A."/>
            <person name="Brown T."/>
            <person name="Cohen L."/>
        </authorList>
    </citation>
    <scope>NUCLEOTIDE SEQUENCE</scope>
    <source>
        <strain evidence="6">CCMP1756</strain>
    </source>
</reference>
<dbReference type="SUPFAM" id="SSF53590">
    <property type="entry name" value="Nucleoside hydrolase"/>
    <property type="match status" value="1"/>
</dbReference>
<dbReference type="InterPro" id="IPR036452">
    <property type="entry name" value="Ribo_hydro-like"/>
</dbReference>
<evidence type="ECO:0000256" key="2">
    <source>
        <dbReference type="ARBA" id="ARBA00022801"/>
    </source>
</evidence>
<sequence>MLLLPMIVLATAAARTPVVLVADVGVDDASALIWLAKDPTIDLLGVAASFGCHGDVRQTAANARRVLRAAGRPCVPVYVGSPYALGEAAPPSDDGSYVHGSDGLGSVAEAPEELRMPSCNVDETLSAAEFIARTARERPGEVTIIVTSPLTNLALAYLLEPHLPELVTRTLVMGGAVRHPGNVSPLAEANFAHDARAARLVVDAFSSDDGDRLVIAPLDVTMAGAVDHVHVASELDKAGVAQRLLAKAWRTYIGNYCTVLKECGPKAVLHDAHTVAYLRRPDLYDTELLTLEVSVGGAANGHSLLDRRTLSASDDEIDDRTGAVGGRKRRCTVLTGVDAAGFREAFLSAVAPPVINVSLPIVKETTHGLRTYAAPHPLKA</sequence>
<feature type="chain" id="PRO_5035593772" description="Inosine/uridine-preferring nucleoside hydrolase domain-containing protein" evidence="4">
    <location>
        <begin position="22"/>
        <end position="380"/>
    </location>
</feature>
<gene>
    <name evidence="6" type="ORF">PCAL00307_LOCUS21103</name>
    <name evidence="7" type="ORF">PECAL_6P04610</name>
</gene>
<dbReference type="Proteomes" id="UP000789595">
    <property type="component" value="Unassembled WGS sequence"/>
</dbReference>
<evidence type="ECO:0000313" key="8">
    <source>
        <dbReference type="Proteomes" id="UP000789595"/>
    </source>
</evidence>